<keyword evidence="4" id="KW-0547">Nucleotide-binding</keyword>
<protein>
    <submittedName>
        <fullName evidence="7">Glutathione import ATP-binding protein GsiA</fullName>
        <ecNumber evidence="7">3.6.3.-</ecNumber>
    </submittedName>
</protein>
<keyword evidence="8" id="KW-1185">Reference proteome</keyword>
<evidence type="ECO:0000313" key="8">
    <source>
        <dbReference type="Proteomes" id="UP000201838"/>
    </source>
</evidence>
<dbReference type="Pfam" id="PF00005">
    <property type="entry name" value="ABC_tran"/>
    <property type="match status" value="2"/>
</dbReference>
<reference evidence="8" key="1">
    <citation type="submission" date="2017-05" db="EMBL/GenBank/DDBJ databases">
        <authorList>
            <person name="Rodrigo-Torres L."/>
            <person name="Arahal R. D."/>
            <person name="Lucena T."/>
        </authorList>
    </citation>
    <scope>NUCLEOTIDE SEQUENCE [LARGE SCALE GENOMIC DNA]</scope>
    <source>
        <strain evidence="8">CECT 8489</strain>
    </source>
</reference>
<dbReference type="NCBIfam" id="NF008453">
    <property type="entry name" value="PRK11308.1"/>
    <property type="match status" value="2"/>
</dbReference>
<dbReference type="RefSeq" id="WP_093972528.1">
    <property type="nucleotide sequence ID" value="NZ_FXXQ01000002.1"/>
</dbReference>
<dbReference type="SUPFAM" id="SSF52540">
    <property type="entry name" value="P-loop containing nucleoside triphosphate hydrolases"/>
    <property type="match status" value="2"/>
</dbReference>
<dbReference type="GO" id="GO:0055085">
    <property type="term" value="P:transmembrane transport"/>
    <property type="evidence" value="ECO:0007669"/>
    <property type="project" value="UniProtKB-ARBA"/>
</dbReference>
<organism evidence="7 8">
    <name type="scientific">Boseongicola aestuarii</name>
    <dbReference type="NCBI Taxonomy" id="1470561"/>
    <lineage>
        <taxon>Bacteria</taxon>
        <taxon>Pseudomonadati</taxon>
        <taxon>Pseudomonadota</taxon>
        <taxon>Alphaproteobacteria</taxon>
        <taxon>Rhodobacterales</taxon>
        <taxon>Paracoccaceae</taxon>
        <taxon>Boseongicola</taxon>
    </lineage>
</organism>
<dbReference type="NCBIfam" id="NF007739">
    <property type="entry name" value="PRK10419.1"/>
    <property type="match status" value="2"/>
</dbReference>
<dbReference type="Gene3D" id="3.40.50.300">
    <property type="entry name" value="P-loop containing nucleotide triphosphate hydrolases"/>
    <property type="match status" value="2"/>
</dbReference>
<dbReference type="EC" id="3.6.3.-" evidence="7"/>
<keyword evidence="7" id="KW-0378">Hydrolase</keyword>
<dbReference type="GO" id="GO:0005886">
    <property type="term" value="C:plasma membrane"/>
    <property type="evidence" value="ECO:0007669"/>
    <property type="project" value="UniProtKB-SubCell"/>
</dbReference>
<dbReference type="FunFam" id="3.40.50.300:FF:000016">
    <property type="entry name" value="Oligopeptide ABC transporter ATP-binding component"/>
    <property type="match status" value="2"/>
</dbReference>
<evidence type="ECO:0000259" key="6">
    <source>
        <dbReference type="PROSITE" id="PS50893"/>
    </source>
</evidence>
<dbReference type="PANTHER" id="PTHR43776:SF7">
    <property type="entry name" value="D,D-DIPEPTIDE TRANSPORT ATP-BINDING PROTEIN DDPF-RELATED"/>
    <property type="match status" value="1"/>
</dbReference>
<dbReference type="InterPro" id="IPR027417">
    <property type="entry name" value="P-loop_NTPase"/>
</dbReference>
<feature type="domain" description="ABC transporter" evidence="6">
    <location>
        <begin position="274"/>
        <end position="523"/>
    </location>
</feature>
<dbReference type="OrthoDB" id="9802264at2"/>
<dbReference type="GO" id="GO:0005524">
    <property type="term" value="F:ATP binding"/>
    <property type="evidence" value="ECO:0007669"/>
    <property type="project" value="UniProtKB-KW"/>
</dbReference>
<evidence type="ECO:0000256" key="5">
    <source>
        <dbReference type="ARBA" id="ARBA00022840"/>
    </source>
</evidence>
<dbReference type="GO" id="GO:0015833">
    <property type="term" value="P:peptide transport"/>
    <property type="evidence" value="ECO:0007669"/>
    <property type="project" value="InterPro"/>
</dbReference>
<keyword evidence="5 7" id="KW-0067">ATP-binding</keyword>
<dbReference type="InterPro" id="IPR003593">
    <property type="entry name" value="AAA+_ATPase"/>
</dbReference>
<dbReference type="AlphaFoldDB" id="A0A238IWV1"/>
<comment type="subcellular location">
    <subcellularLocation>
        <location evidence="1">Cell inner membrane</location>
        <topology evidence="1">Peripheral membrane protein</topology>
    </subcellularLocation>
</comment>
<keyword evidence="3" id="KW-0813">Transport</keyword>
<dbReference type="PROSITE" id="PS00211">
    <property type="entry name" value="ABC_TRANSPORTER_1"/>
    <property type="match status" value="2"/>
</dbReference>
<dbReference type="GO" id="GO:0016887">
    <property type="term" value="F:ATP hydrolysis activity"/>
    <property type="evidence" value="ECO:0007669"/>
    <property type="project" value="InterPro"/>
</dbReference>
<evidence type="ECO:0000313" key="7">
    <source>
        <dbReference type="EMBL" id="SMX22523.1"/>
    </source>
</evidence>
<comment type="similarity">
    <text evidence="2">Belongs to the ABC transporter superfamily.</text>
</comment>
<evidence type="ECO:0000256" key="3">
    <source>
        <dbReference type="ARBA" id="ARBA00022448"/>
    </source>
</evidence>
<dbReference type="EMBL" id="FXXQ01000002">
    <property type="protein sequence ID" value="SMX22523.1"/>
    <property type="molecule type" value="Genomic_DNA"/>
</dbReference>
<dbReference type="InterPro" id="IPR013563">
    <property type="entry name" value="Oligopep_ABC_C"/>
</dbReference>
<dbReference type="InterPro" id="IPR050319">
    <property type="entry name" value="ABC_transp_ATP-bind"/>
</dbReference>
<feature type="domain" description="ABC transporter" evidence="6">
    <location>
        <begin position="6"/>
        <end position="252"/>
    </location>
</feature>
<dbReference type="PROSITE" id="PS50893">
    <property type="entry name" value="ABC_TRANSPORTER_2"/>
    <property type="match status" value="2"/>
</dbReference>
<evidence type="ECO:0000256" key="1">
    <source>
        <dbReference type="ARBA" id="ARBA00004417"/>
    </source>
</evidence>
<name>A0A238IWV1_9RHOB</name>
<sequence length="561" mass="59910">MSSVLLSVRDLSVTHGSGTRAVPLVHSVNFDLARGQILSIVGESGSGKSMTSKALMGLLPPNVTATGEAQFRGANLLDKNIAPPRGTGIGLIFQEPMTALTPVLTIGMQLTEAMVVHGLADARDAKARAIQMLERVGIPNPKQRMTQYPHELSGGMRQRVMIAMMMLLEPDILIADEPTTALDVTVQAQILDLLRDIVRDTDVGLILITHDMGVVAEMAEDVMVMKAGRVVEAGSVHQIFQAPGDAYTRALLDAVPSVETASVDSKPTDSQALLSIRHLSKTFSGGRAFGIAASVTRAVDDVSLDIMPGETLALVGESGSGKSTLGRILARLTKADKGNVTLAGTDLLSLEGAPLRQERRKIQMIFQDPYASLDPRQSVGAAIAEPIKIQTTLSKADRAKRVAQLLSRVGLTPDMASRFPHEFSGGQRQRVSIARAIAAGPELIIADEPTSALDVSIQAQILDLLSDLKSENGLTMLFISHDLAVVRQVADRIAVMRAGRILEFGPTEAVWASPRHPYTKALIDAAPVPDPSRKRSARAHALDTFPMTPLIEAAPGHWVAL</sequence>
<gene>
    <name evidence="7" type="primary">gsiA_1</name>
    <name evidence="7" type="ORF">BOA8489_00620</name>
</gene>
<dbReference type="InterPro" id="IPR017871">
    <property type="entry name" value="ABC_transporter-like_CS"/>
</dbReference>
<dbReference type="PANTHER" id="PTHR43776">
    <property type="entry name" value="TRANSPORT ATP-BINDING PROTEIN"/>
    <property type="match status" value="1"/>
</dbReference>
<proteinExistence type="inferred from homology"/>
<dbReference type="CDD" id="cd03257">
    <property type="entry name" value="ABC_NikE_OppD_transporters"/>
    <property type="match status" value="2"/>
</dbReference>
<evidence type="ECO:0000256" key="4">
    <source>
        <dbReference type="ARBA" id="ARBA00022741"/>
    </source>
</evidence>
<evidence type="ECO:0000256" key="2">
    <source>
        <dbReference type="ARBA" id="ARBA00005417"/>
    </source>
</evidence>
<dbReference type="Proteomes" id="UP000201838">
    <property type="component" value="Unassembled WGS sequence"/>
</dbReference>
<accession>A0A238IWV1</accession>
<dbReference type="Pfam" id="PF08352">
    <property type="entry name" value="oligo_HPY"/>
    <property type="match status" value="2"/>
</dbReference>
<dbReference type="InterPro" id="IPR003439">
    <property type="entry name" value="ABC_transporter-like_ATP-bd"/>
</dbReference>
<dbReference type="SMART" id="SM00382">
    <property type="entry name" value="AAA"/>
    <property type="match status" value="2"/>
</dbReference>